<proteinExistence type="predicted"/>
<name>A0AAD2DDC1_9CLOT</name>
<dbReference type="InterPro" id="IPR022225">
    <property type="entry name" value="Phage_tail_fibre_N"/>
</dbReference>
<feature type="domain" description="Phage tail fibre protein N-terminal" evidence="1">
    <location>
        <begin position="2"/>
        <end position="153"/>
    </location>
</feature>
<dbReference type="AlphaFoldDB" id="A0AAD2DDC1"/>
<evidence type="ECO:0000259" key="1">
    <source>
        <dbReference type="Pfam" id="PF12571"/>
    </source>
</evidence>
<evidence type="ECO:0000313" key="2">
    <source>
        <dbReference type="EMBL" id="CAI3539696.1"/>
    </source>
</evidence>
<dbReference type="Proteomes" id="UP001189143">
    <property type="component" value="Unassembled WGS sequence"/>
</dbReference>
<gene>
    <name evidence="2" type="ORF">CNEO2_100120</name>
</gene>
<dbReference type="EMBL" id="CAMTCP010000011">
    <property type="protein sequence ID" value="CAI3539696.1"/>
    <property type="molecule type" value="Genomic_DNA"/>
</dbReference>
<comment type="caution">
    <text evidence="2">The sequence shown here is derived from an EMBL/GenBank/DDBJ whole genome shotgun (WGS) entry which is preliminary data.</text>
</comment>
<dbReference type="RefSeq" id="WP_317049809.1">
    <property type="nucleotide sequence ID" value="NZ_CAMRXC010000251.1"/>
</dbReference>
<reference evidence="2" key="1">
    <citation type="submission" date="2022-10" db="EMBL/GenBank/DDBJ databases">
        <authorList>
            <person name="Aires J."/>
            <person name="Mesa V."/>
        </authorList>
    </citation>
    <scope>NUCLEOTIDE SEQUENCE</scope>
    <source>
        <strain evidence="2">Clostridium neonatale JD116</strain>
    </source>
</reference>
<sequence length="503" mass="55587">MANFKTTIITKKGHALMAKLSANVATMKFTKVCSSDFDYSNLNNSELEQVITFKNLKQTVLPDLITVVNTTTVKVSATITNTNLSEGYYLRTIGLFALDPDDGEILYSITPTTEADYMAADNGITKSGISLDLLTTISNSENVSLEVDPNAMISAETFNNVVGNVSDLENGGTNLVDGINKNTARLNDLANPSILINGDFRKPINQRNFSRRSYTGSNWAYGIDRWVIGILDSAGQSECVLNDGYISLKSKANDGCINIYQILENPHLYYGKTLTGSFKYRIVKGQPNSFNVSAYNNLVKNGAFFNSNTSENKLIADGEWHVYTFTYTVSGQKLEDNFTSLLIGIGSLVKNVSDEDYTWVKPTVDTQIDIEWVKLELGSIATPFIPRPYAEELALCRRYYEISSGDIIISGFKSSTGYEAEWTYTVEKRINPTIDYGNNGIETPKKLYGFIPGSLGNLDMDFSVRADVKKCRFATNSFKSDDNNQAGTAISLTGWFSADSEIR</sequence>
<organism evidence="2 3">
    <name type="scientific">Clostridium neonatale</name>
    <dbReference type="NCBI Taxonomy" id="137838"/>
    <lineage>
        <taxon>Bacteria</taxon>
        <taxon>Bacillati</taxon>
        <taxon>Bacillota</taxon>
        <taxon>Clostridia</taxon>
        <taxon>Eubacteriales</taxon>
        <taxon>Clostridiaceae</taxon>
        <taxon>Clostridium</taxon>
    </lineage>
</organism>
<dbReference type="Pfam" id="PF12571">
    <property type="entry name" value="Phage_tail_fib"/>
    <property type="match status" value="1"/>
</dbReference>
<protein>
    <recommendedName>
        <fullName evidence="1">Phage tail fibre protein N-terminal domain-containing protein</fullName>
    </recommendedName>
</protein>
<accession>A0AAD2DDC1</accession>
<evidence type="ECO:0000313" key="3">
    <source>
        <dbReference type="Proteomes" id="UP001189143"/>
    </source>
</evidence>